<feature type="region of interest" description="Disordered" evidence="1">
    <location>
        <begin position="1"/>
        <end position="22"/>
    </location>
</feature>
<gene>
    <name evidence="2" type="ORF">ABIE08_000996</name>
</gene>
<proteinExistence type="predicted"/>
<dbReference type="PANTHER" id="PTHR11669">
    <property type="entry name" value="REPLICATION FACTOR C / DNA POLYMERASE III GAMMA-TAU SUBUNIT"/>
    <property type="match status" value="1"/>
</dbReference>
<evidence type="ECO:0000256" key="1">
    <source>
        <dbReference type="SAM" id="MobiDB-lite"/>
    </source>
</evidence>
<keyword evidence="2" id="KW-0548">Nucleotidyltransferase</keyword>
<dbReference type="InterPro" id="IPR050238">
    <property type="entry name" value="DNA_Rep/Repair_Clamp_Loader"/>
</dbReference>
<keyword evidence="2" id="KW-0808">Transferase</keyword>
<dbReference type="InterPro" id="IPR027417">
    <property type="entry name" value="P-loop_NTPase"/>
</dbReference>
<dbReference type="RefSeq" id="WP_354549195.1">
    <property type="nucleotide sequence ID" value="NZ_JBEPSM010000001.1"/>
</dbReference>
<comment type="caution">
    <text evidence="2">The sequence shown here is derived from an EMBL/GenBank/DDBJ whole genome shotgun (WGS) entry which is preliminary data.</text>
</comment>
<evidence type="ECO:0000313" key="3">
    <source>
        <dbReference type="Proteomes" id="UP001549321"/>
    </source>
</evidence>
<organism evidence="2 3">
    <name type="scientific">Kaistia defluvii</name>
    <dbReference type="NCBI Taxonomy" id="410841"/>
    <lineage>
        <taxon>Bacteria</taxon>
        <taxon>Pseudomonadati</taxon>
        <taxon>Pseudomonadota</taxon>
        <taxon>Alphaproteobacteria</taxon>
        <taxon>Hyphomicrobiales</taxon>
        <taxon>Kaistiaceae</taxon>
        <taxon>Kaistia</taxon>
    </lineage>
</organism>
<evidence type="ECO:0000313" key="2">
    <source>
        <dbReference type="EMBL" id="MET4633083.1"/>
    </source>
</evidence>
<dbReference type="GO" id="GO:0003887">
    <property type="term" value="F:DNA-directed DNA polymerase activity"/>
    <property type="evidence" value="ECO:0007669"/>
    <property type="project" value="UniProtKB-EC"/>
</dbReference>
<protein>
    <submittedName>
        <fullName evidence="2">DNA polymerase-3 subunit delta</fullName>
        <ecNumber evidence="2">2.7.7.7</ecNumber>
    </submittedName>
</protein>
<dbReference type="SUPFAM" id="SSF52540">
    <property type="entry name" value="P-loop containing nucleoside triphosphate hydrolases"/>
    <property type="match status" value="1"/>
</dbReference>
<dbReference type="Proteomes" id="UP001549321">
    <property type="component" value="Unassembled WGS sequence"/>
</dbReference>
<dbReference type="Gene3D" id="3.40.50.300">
    <property type="entry name" value="P-loop containing nucleotide triphosphate hydrolases"/>
    <property type="match status" value="1"/>
</dbReference>
<dbReference type="PANTHER" id="PTHR11669:SF8">
    <property type="entry name" value="DNA POLYMERASE III SUBUNIT DELTA"/>
    <property type="match status" value="1"/>
</dbReference>
<dbReference type="NCBIfam" id="NF005677">
    <property type="entry name" value="PRK07471.1"/>
    <property type="match status" value="1"/>
</dbReference>
<name>A0ABV2QW20_9HYPH</name>
<accession>A0ABV2QW20</accession>
<reference evidence="2 3" key="1">
    <citation type="submission" date="2024-06" db="EMBL/GenBank/DDBJ databases">
        <title>Sorghum-associated microbial communities from plants grown in Nebraska, USA.</title>
        <authorList>
            <person name="Schachtman D."/>
        </authorList>
    </citation>
    <scope>NUCLEOTIDE SEQUENCE [LARGE SCALE GENOMIC DNA]</scope>
    <source>
        <strain evidence="2 3">3207</strain>
    </source>
</reference>
<keyword evidence="3" id="KW-1185">Reference proteome</keyword>
<dbReference type="EMBL" id="JBEPSM010000001">
    <property type="protein sequence ID" value="MET4633083.1"/>
    <property type="molecule type" value="Genomic_DNA"/>
</dbReference>
<dbReference type="Pfam" id="PF13177">
    <property type="entry name" value="DNA_pol3_delta2"/>
    <property type="match status" value="1"/>
</dbReference>
<dbReference type="EC" id="2.7.7.7" evidence="2"/>
<sequence length="356" mass="39073">MAAPEITRPDAIEGWPLPEEQTEWHGDPAVERLMVEAYRGGRMHHAWMIGGPRGIGKATLAYRFARFALTYPDPARAPDAETLAVPSDSPAAGKIAARSHPNILTLSRPWDEQGKRFKASLTIDEIRRTIPFFGSTAGEAGWRIAIVDSADDMNPNAANALLKILEEPPKRSLFLVVSHAPGRLLPTIRSRCRRLDLPSLAVPAIEEALRRHSDADADIRRFAAEAGQGSLRRAIGFLDEDAAAMGRAFSRVVARFPQFDGPLAHGLGDLVAQRGADEAFANFVDLVFAWLNRRARGLPEPDGSPIPESVAATPLATWAEVWEKLRQSSAEVEALNLDRKQFVLTTMNILARATRM</sequence>